<feature type="chain" id="PRO_5022922136" description="PorT family protein" evidence="1">
    <location>
        <begin position="20"/>
        <end position="233"/>
    </location>
</feature>
<sequence>MKLFLPLLLGLLGAEAAQAQLKLGATGLIAGYTTLKVDPRLQMVGRFPVYIGDTDMDNIRVGAYTTFQLPHGLQLRPEVSYVNHSIWMSAWNPDMDPMVDDANWIMSTILPNYKRAEVAPLVVKQFKYWQLHTGLFGWYRLPDPNADQVPSPRPNRYIFYDIEQGISPFVGGFKLGGGLTLGRLHADVNYSRTLTSITKRTIMHNGVPTPFFPRLHASSFTYDLRFDLYKPKE</sequence>
<keyword evidence="1" id="KW-0732">Signal</keyword>
<dbReference type="EMBL" id="VTHL01000020">
    <property type="protein sequence ID" value="TYZ06889.1"/>
    <property type="molecule type" value="Genomic_DNA"/>
</dbReference>
<comment type="caution">
    <text evidence="2">The sequence shown here is derived from an EMBL/GenBank/DDBJ whole genome shotgun (WGS) entry which is preliminary data.</text>
</comment>
<protein>
    <recommendedName>
        <fullName evidence="4">PorT family protein</fullName>
    </recommendedName>
</protein>
<evidence type="ECO:0000313" key="2">
    <source>
        <dbReference type="EMBL" id="TYZ06889.1"/>
    </source>
</evidence>
<dbReference type="Proteomes" id="UP000322791">
    <property type="component" value="Unassembled WGS sequence"/>
</dbReference>
<name>A0A5D6UWU2_9BACT</name>
<evidence type="ECO:0000256" key="1">
    <source>
        <dbReference type="SAM" id="SignalP"/>
    </source>
</evidence>
<proteinExistence type="predicted"/>
<feature type="signal peptide" evidence="1">
    <location>
        <begin position="1"/>
        <end position="19"/>
    </location>
</feature>
<dbReference type="RefSeq" id="WP_149072143.1">
    <property type="nucleotide sequence ID" value="NZ_VTHL01000020.1"/>
</dbReference>
<accession>A0A5D6UWU2</accession>
<evidence type="ECO:0008006" key="4">
    <source>
        <dbReference type="Google" id="ProtNLM"/>
    </source>
</evidence>
<organism evidence="2 3">
    <name type="scientific">Hymenobacter lutimineralis</name>
    <dbReference type="NCBI Taxonomy" id="2606448"/>
    <lineage>
        <taxon>Bacteria</taxon>
        <taxon>Pseudomonadati</taxon>
        <taxon>Bacteroidota</taxon>
        <taxon>Cytophagia</taxon>
        <taxon>Cytophagales</taxon>
        <taxon>Hymenobacteraceae</taxon>
        <taxon>Hymenobacter</taxon>
    </lineage>
</organism>
<reference evidence="2 3" key="1">
    <citation type="submission" date="2019-08" db="EMBL/GenBank/DDBJ databases">
        <authorList>
            <person name="Seo M.-J."/>
        </authorList>
    </citation>
    <scope>NUCLEOTIDE SEQUENCE [LARGE SCALE GENOMIC DNA]</scope>
    <source>
        <strain evidence="2 3">KIGAM108</strain>
    </source>
</reference>
<evidence type="ECO:0000313" key="3">
    <source>
        <dbReference type="Proteomes" id="UP000322791"/>
    </source>
</evidence>
<gene>
    <name evidence="2" type="ORF">FY528_16585</name>
</gene>
<keyword evidence="3" id="KW-1185">Reference proteome</keyword>
<dbReference type="AlphaFoldDB" id="A0A5D6UWU2"/>